<accession>A0A0M0K1W3</accession>
<dbReference type="Proteomes" id="UP000037460">
    <property type="component" value="Unassembled WGS sequence"/>
</dbReference>
<proteinExistence type="predicted"/>
<dbReference type="Gene3D" id="2.70.98.10">
    <property type="match status" value="1"/>
</dbReference>
<evidence type="ECO:0000313" key="1">
    <source>
        <dbReference type="EMBL" id="KOO32567.1"/>
    </source>
</evidence>
<dbReference type="EMBL" id="JWZX01001738">
    <property type="protein sequence ID" value="KOO32567.1"/>
    <property type="molecule type" value="Genomic_DNA"/>
</dbReference>
<dbReference type="GO" id="GO:0016853">
    <property type="term" value="F:isomerase activity"/>
    <property type="evidence" value="ECO:0007669"/>
    <property type="project" value="InterPro"/>
</dbReference>
<dbReference type="OrthoDB" id="274691at2759"/>
<name>A0A0M0K1W3_9EUKA</name>
<evidence type="ECO:0000313" key="2">
    <source>
        <dbReference type="Proteomes" id="UP000037460"/>
    </source>
</evidence>
<reference evidence="2" key="1">
    <citation type="journal article" date="2015" name="PLoS Genet.">
        <title>Genome Sequence and Transcriptome Analyses of Chrysochromulina tobin: Metabolic Tools for Enhanced Algal Fitness in the Prominent Order Prymnesiales (Haptophyceae).</title>
        <authorList>
            <person name="Hovde B.T."/>
            <person name="Deodato C.R."/>
            <person name="Hunsperger H.M."/>
            <person name="Ryken S.A."/>
            <person name="Yost W."/>
            <person name="Jha R.K."/>
            <person name="Patterson J."/>
            <person name="Monnat R.J. Jr."/>
            <person name="Barlow S.B."/>
            <person name="Starkenburg S.R."/>
            <person name="Cattolico R.A."/>
        </authorList>
    </citation>
    <scope>NUCLEOTIDE SEQUENCE</scope>
    <source>
        <strain evidence="2">CCMP291</strain>
    </source>
</reference>
<protein>
    <submittedName>
        <fullName evidence="1">Aldose 1-epimerase</fullName>
    </submittedName>
</protein>
<dbReference type="SUPFAM" id="SSF74650">
    <property type="entry name" value="Galactose mutarotase-like"/>
    <property type="match status" value="1"/>
</dbReference>
<dbReference type="InterPro" id="IPR008183">
    <property type="entry name" value="Aldose_1/G6P_1-epimerase"/>
</dbReference>
<dbReference type="InterPro" id="IPR011013">
    <property type="entry name" value="Gal_mutarotase_sf_dom"/>
</dbReference>
<keyword evidence="2" id="KW-1185">Reference proteome</keyword>
<comment type="caution">
    <text evidence="1">The sequence shown here is derived from an EMBL/GenBank/DDBJ whole genome shotgun (WGS) entry which is preliminary data.</text>
</comment>
<gene>
    <name evidence="1" type="ORF">Ctob_010542</name>
</gene>
<dbReference type="InterPro" id="IPR014718">
    <property type="entry name" value="GH-type_carb-bd"/>
</dbReference>
<dbReference type="GO" id="GO:0030246">
    <property type="term" value="F:carbohydrate binding"/>
    <property type="evidence" value="ECO:0007669"/>
    <property type="project" value="InterPro"/>
</dbReference>
<dbReference type="AlphaFoldDB" id="A0A0M0K1W3"/>
<dbReference type="Pfam" id="PF01263">
    <property type="entry name" value="Aldose_epim"/>
    <property type="match status" value="1"/>
</dbReference>
<organism evidence="1 2">
    <name type="scientific">Chrysochromulina tobinii</name>
    <dbReference type="NCBI Taxonomy" id="1460289"/>
    <lineage>
        <taxon>Eukaryota</taxon>
        <taxon>Haptista</taxon>
        <taxon>Haptophyta</taxon>
        <taxon>Prymnesiophyceae</taxon>
        <taxon>Prymnesiales</taxon>
        <taxon>Chrysochromulinaceae</taxon>
        <taxon>Chrysochromulina</taxon>
    </lineage>
</organism>
<dbReference type="GO" id="GO:0005975">
    <property type="term" value="P:carbohydrate metabolic process"/>
    <property type="evidence" value="ECO:0007669"/>
    <property type="project" value="InterPro"/>
</dbReference>
<sequence>MPGAASAINCGIPGFPFTITDEKLGSGADALGMKVLSNTATGERVEIIWESGGNTERVRLRSPTTGLLRDVLQTNNNNATAVRLNQHYAGNILLPFANRIRNGTYNFFGRAYLLPRNENTPGVRSDALHGFLFNRTLAVRDAGCTNATGVPSVYVTLGYRFDGSQQGSSATPGWPFKLDTALTYALSAGSLSIITRATSLETSQALPWFNGWHPYFAVGSVAQARARVELDSCRSDKSTTGVQWSHITMGEGAPRAGDLIPTGEATPWTRFDGSTPIGGDEERPSYMDDEFKSTLAQKALSTAAVCGPYIRHRIHDAGGDKSTIVLWADRQHAVTQIFTGSQELWGWSAIALEPMSALADAYNNGDGLTVLWPGETFEGIFGTAIE</sequence>